<proteinExistence type="predicted"/>
<reference evidence="1 2" key="1">
    <citation type="submission" date="2024-04" db="EMBL/GenBank/DDBJ databases">
        <title>Draft genome sequence of Thalassolituus maritimus NBRC 116585.</title>
        <authorList>
            <person name="Miyakawa T."/>
            <person name="Kusuya Y."/>
            <person name="Miura T."/>
        </authorList>
    </citation>
    <scope>NUCLEOTIDE SEQUENCE [LARGE SCALE GENOMIC DNA]</scope>
    <source>
        <strain evidence="1 2">5NW40-0001</strain>
    </source>
</reference>
<name>A0ABP9ZZH4_9GAMM</name>
<dbReference type="EMBL" id="BAABWH010000004">
    <property type="protein sequence ID" value="GAA6145551.1"/>
    <property type="molecule type" value="Genomic_DNA"/>
</dbReference>
<protein>
    <submittedName>
        <fullName evidence="1">Uncharacterized protein</fullName>
    </submittedName>
</protein>
<organism evidence="1 2">
    <name type="scientific">Thalassolituus maritimus</name>
    <dbReference type="NCBI Taxonomy" id="484498"/>
    <lineage>
        <taxon>Bacteria</taxon>
        <taxon>Pseudomonadati</taxon>
        <taxon>Pseudomonadota</taxon>
        <taxon>Gammaproteobacteria</taxon>
        <taxon>Oceanospirillales</taxon>
        <taxon>Oceanospirillaceae</taxon>
        <taxon>Thalassolituus</taxon>
    </lineage>
</organism>
<gene>
    <name evidence="1" type="ORF">NBRC116585_16690</name>
</gene>
<accession>A0ABP9ZZH4</accession>
<evidence type="ECO:0000313" key="1">
    <source>
        <dbReference type="EMBL" id="GAA6145551.1"/>
    </source>
</evidence>
<dbReference type="Proteomes" id="UP001481413">
    <property type="component" value="Unassembled WGS sequence"/>
</dbReference>
<dbReference type="RefSeq" id="WP_353294547.1">
    <property type="nucleotide sequence ID" value="NZ_BAABWH010000004.1"/>
</dbReference>
<keyword evidence="2" id="KW-1185">Reference proteome</keyword>
<evidence type="ECO:0000313" key="2">
    <source>
        <dbReference type="Proteomes" id="UP001481413"/>
    </source>
</evidence>
<sequence length="174" mass="19291">MMKGWVQRSVFVSLKSVWLYLLLGLSIQASGQNAGQTPTGEHNSDQALVDAYQMPVWVDAVRRVCPWKSADAEGDIRLIRKLNDDGSHGLFVQWLRKGLAGAPTEAVSTLAIEELSTDYLVRIEMPEPQLSRDACLLKAIAEDMMNERRYEFGLILKGPGDMQVQVTRMLGGGV</sequence>
<comment type="caution">
    <text evidence="1">The sequence shown here is derived from an EMBL/GenBank/DDBJ whole genome shotgun (WGS) entry which is preliminary data.</text>
</comment>